<dbReference type="RefSeq" id="WP_252807277.1">
    <property type="nucleotide sequence ID" value="NZ_BAAABM010000045.1"/>
</dbReference>
<reference evidence="10" key="1">
    <citation type="journal article" date="2019" name="Int. J. Syst. Evol. Microbiol.">
        <title>The Global Catalogue of Microorganisms (GCM) 10K type strain sequencing project: providing services to taxonomists for standard genome sequencing and annotation.</title>
        <authorList>
            <consortium name="The Broad Institute Genomics Platform"/>
            <consortium name="The Broad Institute Genome Sequencing Center for Infectious Disease"/>
            <person name="Wu L."/>
            <person name="Ma J."/>
        </authorList>
    </citation>
    <scope>NUCLEOTIDE SEQUENCE [LARGE SCALE GENOMIC DNA]</scope>
    <source>
        <strain evidence="10">JCM 3146</strain>
    </source>
</reference>
<comment type="subcellular location">
    <subcellularLocation>
        <location evidence="1 7">Cell membrane</location>
        <topology evidence="1 7">Multi-pass membrane protein</topology>
    </subcellularLocation>
</comment>
<feature type="transmembrane region" description="Helical" evidence="7">
    <location>
        <begin position="146"/>
        <end position="176"/>
    </location>
</feature>
<dbReference type="SUPFAM" id="SSF161098">
    <property type="entry name" value="MetI-like"/>
    <property type="match status" value="1"/>
</dbReference>
<keyword evidence="2 7" id="KW-0813">Transport</keyword>
<keyword evidence="5 7" id="KW-1133">Transmembrane helix</keyword>
<evidence type="ECO:0000259" key="8">
    <source>
        <dbReference type="PROSITE" id="PS50928"/>
    </source>
</evidence>
<dbReference type="PROSITE" id="PS50928">
    <property type="entry name" value="ABC_TM1"/>
    <property type="match status" value="1"/>
</dbReference>
<evidence type="ECO:0000256" key="2">
    <source>
        <dbReference type="ARBA" id="ARBA00022448"/>
    </source>
</evidence>
<name>A0ABP3GUP0_9ACTN</name>
<dbReference type="InterPro" id="IPR045621">
    <property type="entry name" value="BPD_transp_1_N"/>
</dbReference>
<organism evidence="9 10">
    <name type="scientific">Actinoallomurus spadix</name>
    <dbReference type="NCBI Taxonomy" id="79912"/>
    <lineage>
        <taxon>Bacteria</taxon>
        <taxon>Bacillati</taxon>
        <taxon>Actinomycetota</taxon>
        <taxon>Actinomycetes</taxon>
        <taxon>Streptosporangiales</taxon>
        <taxon>Thermomonosporaceae</taxon>
        <taxon>Actinoallomurus</taxon>
    </lineage>
</organism>
<dbReference type="PANTHER" id="PTHR43163">
    <property type="entry name" value="DIPEPTIDE TRANSPORT SYSTEM PERMEASE PROTEIN DPPB-RELATED"/>
    <property type="match status" value="1"/>
</dbReference>
<evidence type="ECO:0000256" key="3">
    <source>
        <dbReference type="ARBA" id="ARBA00022475"/>
    </source>
</evidence>
<proteinExistence type="inferred from homology"/>
<evidence type="ECO:0000256" key="7">
    <source>
        <dbReference type="RuleBase" id="RU363032"/>
    </source>
</evidence>
<evidence type="ECO:0000313" key="9">
    <source>
        <dbReference type="EMBL" id="GAA0353809.1"/>
    </source>
</evidence>
<evidence type="ECO:0000256" key="4">
    <source>
        <dbReference type="ARBA" id="ARBA00022692"/>
    </source>
</evidence>
<feature type="transmembrane region" description="Helical" evidence="7">
    <location>
        <begin position="12"/>
        <end position="30"/>
    </location>
</feature>
<dbReference type="EMBL" id="BAAABM010000045">
    <property type="protein sequence ID" value="GAA0353809.1"/>
    <property type="molecule type" value="Genomic_DNA"/>
</dbReference>
<comment type="caution">
    <text evidence="9">The sequence shown here is derived from an EMBL/GenBank/DDBJ whole genome shotgun (WGS) entry which is preliminary data.</text>
</comment>
<evidence type="ECO:0000256" key="1">
    <source>
        <dbReference type="ARBA" id="ARBA00004651"/>
    </source>
</evidence>
<dbReference type="Proteomes" id="UP001501822">
    <property type="component" value="Unassembled WGS sequence"/>
</dbReference>
<dbReference type="Pfam" id="PF19300">
    <property type="entry name" value="BPD_transp_1_N"/>
    <property type="match status" value="1"/>
</dbReference>
<keyword evidence="3" id="KW-1003">Cell membrane</keyword>
<keyword evidence="4 7" id="KW-0812">Transmembrane</keyword>
<protein>
    <submittedName>
        <fullName evidence="9">ABC transporter permease</fullName>
    </submittedName>
</protein>
<dbReference type="InterPro" id="IPR000515">
    <property type="entry name" value="MetI-like"/>
</dbReference>
<feature type="domain" description="ABC transmembrane type-1" evidence="8">
    <location>
        <begin position="110"/>
        <end position="319"/>
    </location>
</feature>
<keyword evidence="6 7" id="KW-0472">Membrane</keyword>
<feature type="transmembrane region" description="Helical" evidence="7">
    <location>
        <begin position="296"/>
        <end position="322"/>
    </location>
</feature>
<sequence>MTRYLLRRLGSLLVLLVVMTAVVYGIFYAIPADPAVLVCGKGCDGGQLASIHHKLGLDQPITTQYWHFLEGLVAGRDYSSGPDVSHCAAPCLGYSFQTDLPVLSLIAQRLPVSLSLTAGALVLWTVTGVALGLVSALRERRLTDRLITVFVLGGLGTPVFVSGLLLLMVFCGWLRWLDFPVYVPLTEDPAGWARNLVLPWLTLTILQSAIFTRLTHTGMLETLSEDHIRTVRAYGLPERRVIGRHALRGALTPLISINAVEFGAVLVNAMLTETLFGLPGIGQLIVQSSNNVDLPVVAGLTLTAGLAVVLANTAADLLYAAVDRRVVLT</sequence>
<evidence type="ECO:0000313" key="10">
    <source>
        <dbReference type="Proteomes" id="UP001501822"/>
    </source>
</evidence>
<dbReference type="Pfam" id="PF00528">
    <property type="entry name" value="BPD_transp_1"/>
    <property type="match status" value="1"/>
</dbReference>
<comment type="similarity">
    <text evidence="7">Belongs to the binding-protein-dependent transport system permease family.</text>
</comment>
<dbReference type="InterPro" id="IPR035906">
    <property type="entry name" value="MetI-like_sf"/>
</dbReference>
<keyword evidence="10" id="KW-1185">Reference proteome</keyword>
<dbReference type="Gene3D" id="1.10.3720.10">
    <property type="entry name" value="MetI-like"/>
    <property type="match status" value="1"/>
</dbReference>
<feature type="transmembrane region" description="Helical" evidence="7">
    <location>
        <begin position="196"/>
        <end position="214"/>
    </location>
</feature>
<accession>A0ABP3GUP0</accession>
<dbReference type="PANTHER" id="PTHR43163:SF6">
    <property type="entry name" value="DIPEPTIDE TRANSPORT SYSTEM PERMEASE PROTEIN DPPB-RELATED"/>
    <property type="match status" value="1"/>
</dbReference>
<evidence type="ECO:0000256" key="6">
    <source>
        <dbReference type="ARBA" id="ARBA00023136"/>
    </source>
</evidence>
<gene>
    <name evidence="9" type="ORF">GCM10010151_49230</name>
</gene>
<feature type="transmembrane region" description="Helical" evidence="7">
    <location>
        <begin position="112"/>
        <end position="134"/>
    </location>
</feature>
<evidence type="ECO:0000256" key="5">
    <source>
        <dbReference type="ARBA" id="ARBA00022989"/>
    </source>
</evidence>